<dbReference type="GO" id="GO:0004140">
    <property type="term" value="F:dephospho-CoA kinase activity"/>
    <property type="evidence" value="ECO:0007669"/>
    <property type="project" value="UniProtKB-UniRule"/>
</dbReference>
<dbReference type="HAMAP" id="MF_00376">
    <property type="entry name" value="Dephospho_CoA_kinase"/>
    <property type="match status" value="1"/>
</dbReference>
<dbReference type="InterPro" id="IPR001977">
    <property type="entry name" value="Depp_CoAkinase"/>
</dbReference>
<evidence type="ECO:0000256" key="1">
    <source>
        <dbReference type="ARBA" id="ARBA00009018"/>
    </source>
</evidence>
<keyword evidence="4 8" id="KW-0547">Nucleotide-binding</keyword>
<keyword evidence="11" id="KW-1185">Reference proteome</keyword>
<organism evidence="10 11">
    <name type="scientific">Halonatronomonas betaini</name>
    <dbReference type="NCBI Taxonomy" id="2778430"/>
    <lineage>
        <taxon>Bacteria</taxon>
        <taxon>Bacillati</taxon>
        <taxon>Bacillota</taxon>
        <taxon>Clostridia</taxon>
        <taxon>Halanaerobiales</taxon>
        <taxon>Halarsenatibacteraceae</taxon>
        <taxon>Halonatronomonas</taxon>
    </lineage>
</organism>
<dbReference type="AlphaFoldDB" id="A0A931AP47"/>
<dbReference type="NCBIfam" id="TIGR00152">
    <property type="entry name" value="dephospho-CoA kinase"/>
    <property type="match status" value="1"/>
</dbReference>
<evidence type="ECO:0000256" key="5">
    <source>
        <dbReference type="ARBA" id="ARBA00022777"/>
    </source>
</evidence>
<dbReference type="PROSITE" id="PS51219">
    <property type="entry name" value="DPCK"/>
    <property type="match status" value="1"/>
</dbReference>
<dbReference type="FunFam" id="3.40.50.300:FF:000991">
    <property type="entry name" value="Dephospho-CoA kinase"/>
    <property type="match status" value="1"/>
</dbReference>
<dbReference type="Pfam" id="PF01121">
    <property type="entry name" value="CoaE"/>
    <property type="match status" value="1"/>
</dbReference>
<evidence type="ECO:0000256" key="6">
    <source>
        <dbReference type="ARBA" id="ARBA00022840"/>
    </source>
</evidence>
<evidence type="ECO:0000256" key="8">
    <source>
        <dbReference type="HAMAP-Rule" id="MF_00376"/>
    </source>
</evidence>
<reference evidence="10" key="1">
    <citation type="submission" date="2020-11" db="EMBL/GenBank/DDBJ databases">
        <title>Halonatronomonas betainensis gen. nov., sp. nov. a novel haloalkaliphilic representative of the family Halanaerobiacae capable of betaine degradation.</title>
        <authorList>
            <person name="Boltyanskaya Y."/>
            <person name="Kevbrin V."/>
            <person name="Detkova E."/>
            <person name="Grouzdev D.S."/>
            <person name="Koziaeva V."/>
            <person name="Zhilina T."/>
        </authorList>
    </citation>
    <scope>NUCLEOTIDE SEQUENCE</scope>
    <source>
        <strain evidence="10">Z-7014</strain>
    </source>
</reference>
<evidence type="ECO:0000313" key="10">
    <source>
        <dbReference type="EMBL" id="MBF8435902.1"/>
    </source>
</evidence>
<comment type="similarity">
    <text evidence="1 8">Belongs to the CoaE family.</text>
</comment>
<keyword evidence="6 8" id="KW-0067">ATP-binding</keyword>
<keyword evidence="7 8" id="KW-0173">Coenzyme A biosynthesis</keyword>
<dbReference type="EMBL" id="JADPIE010000001">
    <property type="protein sequence ID" value="MBF8435902.1"/>
    <property type="molecule type" value="Genomic_DNA"/>
</dbReference>
<keyword evidence="2 8" id="KW-0963">Cytoplasm</keyword>
<proteinExistence type="inferred from homology"/>
<evidence type="ECO:0000256" key="9">
    <source>
        <dbReference type="NCBIfam" id="TIGR00152"/>
    </source>
</evidence>
<dbReference type="RefSeq" id="WP_270452605.1">
    <property type="nucleotide sequence ID" value="NZ_JADPIE010000001.1"/>
</dbReference>
<protein>
    <recommendedName>
        <fullName evidence="8 9">Dephospho-CoA kinase</fullName>
        <ecNumber evidence="8 9">2.7.1.24</ecNumber>
    </recommendedName>
    <alternativeName>
        <fullName evidence="8">Dephosphocoenzyme A kinase</fullName>
    </alternativeName>
</protein>
<dbReference type="CDD" id="cd02022">
    <property type="entry name" value="DPCK"/>
    <property type="match status" value="1"/>
</dbReference>
<keyword evidence="3 8" id="KW-0808">Transferase</keyword>
<dbReference type="Gene3D" id="3.40.50.300">
    <property type="entry name" value="P-loop containing nucleotide triphosphate hydrolases"/>
    <property type="match status" value="1"/>
</dbReference>
<dbReference type="InterPro" id="IPR027417">
    <property type="entry name" value="P-loop_NTPase"/>
</dbReference>
<gene>
    <name evidence="8" type="primary">coaE</name>
    <name evidence="10" type="ORF">I0Q91_02315</name>
</gene>
<name>A0A931AP47_9FIRM</name>
<comment type="function">
    <text evidence="8">Catalyzes the phosphorylation of the 3'-hydroxyl group of dephosphocoenzyme A to form coenzyme A.</text>
</comment>
<evidence type="ECO:0000256" key="2">
    <source>
        <dbReference type="ARBA" id="ARBA00022490"/>
    </source>
</evidence>
<comment type="caution">
    <text evidence="10">The sequence shown here is derived from an EMBL/GenBank/DDBJ whole genome shotgun (WGS) entry which is preliminary data.</text>
</comment>
<dbReference type="GO" id="GO:0015937">
    <property type="term" value="P:coenzyme A biosynthetic process"/>
    <property type="evidence" value="ECO:0007669"/>
    <property type="project" value="UniProtKB-UniRule"/>
</dbReference>
<dbReference type="PANTHER" id="PTHR10695:SF46">
    <property type="entry name" value="BIFUNCTIONAL COENZYME A SYNTHASE-RELATED"/>
    <property type="match status" value="1"/>
</dbReference>
<comment type="catalytic activity">
    <reaction evidence="8">
        <text>3'-dephospho-CoA + ATP = ADP + CoA + H(+)</text>
        <dbReference type="Rhea" id="RHEA:18245"/>
        <dbReference type="ChEBI" id="CHEBI:15378"/>
        <dbReference type="ChEBI" id="CHEBI:30616"/>
        <dbReference type="ChEBI" id="CHEBI:57287"/>
        <dbReference type="ChEBI" id="CHEBI:57328"/>
        <dbReference type="ChEBI" id="CHEBI:456216"/>
        <dbReference type="EC" id="2.7.1.24"/>
    </reaction>
</comment>
<feature type="binding site" evidence="8">
    <location>
        <begin position="10"/>
        <end position="15"/>
    </location>
    <ligand>
        <name>ATP</name>
        <dbReference type="ChEBI" id="CHEBI:30616"/>
    </ligand>
</feature>
<evidence type="ECO:0000256" key="4">
    <source>
        <dbReference type="ARBA" id="ARBA00022741"/>
    </source>
</evidence>
<dbReference type="GO" id="GO:0005737">
    <property type="term" value="C:cytoplasm"/>
    <property type="evidence" value="ECO:0007669"/>
    <property type="project" value="UniProtKB-SubCell"/>
</dbReference>
<dbReference type="GO" id="GO:0005524">
    <property type="term" value="F:ATP binding"/>
    <property type="evidence" value="ECO:0007669"/>
    <property type="project" value="UniProtKB-UniRule"/>
</dbReference>
<evidence type="ECO:0000256" key="3">
    <source>
        <dbReference type="ARBA" id="ARBA00022679"/>
    </source>
</evidence>
<accession>A0A931AP47</accession>
<evidence type="ECO:0000313" key="11">
    <source>
        <dbReference type="Proteomes" id="UP000621436"/>
    </source>
</evidence>
<sequence>MALGLTGGIASGKTTAANFLESLGAKIIDADKIAHKIMKPEGSAYSDVVQFFGNNILNEDGSIDRKKLGEIVFNNSELRQKLEKITHPIIVREIKNRLINETDSNTIIVAPLLFEVGLDDLVDQVWVIYCSRETQIKRLKDRDNIARKAALARIDAQMPLDKKIKKADLAIENEGSIDDLKDKLREAWEKWQKGDKYES</sequence>
<dbReference type="SUPFAM" id="SSF52540">
    <property type="entry name" value="P-loop containing nucleoside triphosphate hydrolases"/>
    <property type="match status" value="1"/>
</dbReference>
<dbReference type="EC" id="2.7.1.24" evidence="8 9"/>
<dbReference type="Proteomes" id="UP000621436">
    <property type="component" value="Unassembled WGS sequence"/>
</dbReference>
<comment type="subcellular location">
    <subcellularLocation>
        <location evidence="8">Cytoplasm</location>
    </subcellularLocation>
</comment>
<dbReference type="PANTHER" id="PTHR10695">
    <property type="entry name" value="DEPHOSPHO-COA KINASE-RELATED"/>
    <property type="match status" value="1"/>
</dbReference>
<evidence type="ECO:0000256" key="7">
    <source>
        <dbReference type="ARBA" id="ARBA00022993"/>
    </source>
</evidence>
<comment type="pathway">
    <text evidence="8">Cofactor biosynthesis; coenzyme A biosynthesis; CoA from (R)-pantothenate: step 5/5.</text>
</comment>
<keyword evidence="5 8" id="KW-0418">Kinase</keyword>